<dbReference type="PANTHER" id="PTHR30224">
    <property type="entry name" value="ELECTRON TRANSPORT PROTEIN"/>
    <property type="match status" value="1"/>
</dbReference>
<evidence type="ECO:0000256" key="3">
    <source>
        <dbReference type="ARBA" id="ARBA00023136"/>
    </source>
</evidence>
<dbReference type="Proteomes" id="UP000468901">
    <property type="component" value="Unassembled WGS sequence"/>
</dbReference>
<evidence type="ECO:0000259" key="5">
    <source>
        <dbReference type="Pfam" id="PF12801"/>
    </source>
</evidence>
<feature type="transmembrane region" description="Helical" evidence="4">
    <location>
        <begin position="139"/>
        <end position="161"/>
    </location>
</feature>
<comment type="caution">
    <text evidence="6">The sequence shown here is derived from an EMBL/GenBank/DDBJ whole genome shotgun (WGS) entry which is preliminary data.</text>
</comment>
<evidence type="ECO:0000256" key="2">
    <source>
        <dbReference type="ARBA" id="ARBA00022475"/>
    </source>
</evidence>
<comment type="subcellular location">
    <subcellularLocation>
        <location evidence="1">Cell membrane</location>
    </subcellularLocation>
</comment>
<feature type="transmembrane region" description="Helical" evidence="4">
    <location>
        <begin position="167"/>
        <end position="187"/>
    </location>
</feature>
<feature type="domain" description="4Fe-4S ferredoxin-type" evidence="5">
    <location>
        <begin position="94"/>
        <end position="131"/>
    </location>
</feature>
<evidence type="ECO:0000256" key="4">
    <source>
        <dbReference type="SAM" id="Phobius"/>
    </source>
</evidence>
<dbReference type="GO" id="GO:0005886">
    <property type="term" value="C:plasma membrane"/>
    <property type="evidence" value="ECO:0007669"/>
    <property type="project" value="UniProtKB-SubCell"/>
</dbReference>
<sequence>MVIIDTRSGRGGAGAGALGPEIWFRSGTERPGLFPGLARVLEAFFTRYRKFLPYVHAAMFVAFLVAIIVPLFLPLPPEDATPLNNFTVAVNFAFWGIWFPLVFLSVIFTGRSWCGVLCPMGAASEWANKVGLQRQIPRWIKWEGTPIVSFLIITILGQTVGVRDHPLGIAEVFGGTLLAAVTMGFIYGRKKRAWCRHACPIGLLLGVFSRLGAVQFAPKSKHPGGDAYAERGICPTMISIPRKEESRHCIECFRCVKPSSPGGLFLRLRAPGEEVAKIRDHNPNAAEVWFLFVGTGAALGGFLWLILPSYQTWRMALGTWAIDHNMFWVGEPGPWWLMSVHPEAREVFTWLDFTMIVGYMLGWAALLAAGLALATGLSSWIAGRLGGEGSFRARFVELGYQFAPVAMVSLLLGLGGKLFDTVVAAGAPAALVGDFKAALLAGATLWGLALGARILARQGVSFYSRMFALAPGLAGSIFIVFSWWPAVVGA</sequence>
<dbReference type="InterPro" id="IPR052378">
    <property type="entry name" value="NosR_regulator"/>
</dbReference>
<feature type="transmembrane region" description="Helical" evidence="4">
    <location>
        <begin position="288"/>
        <end position="307"/>
    </location>
</feature>
<dbReference type="EMBL" id="WESC01000004">
    <property type="protein sequence ID" value="KAB7741168.1"/>
    <property type="molecule type" value="Genomic_DNA"/>
</dbReference>
<gene>
    <name evidence="6" type="ORF">F2P47_05315</name>
</gene>
<feature type="transmembrane region" description="Helical" evidence="4">
    <location>
        <begin position="93"/>
        <end position="118"/>
    </location>
</feature>
<dbReference type="PANTHER" id="PTHR30224:SF4">
    <property type="entry name" value="ELECTRON TRANSPORT PROTEIN YCCM-RELATED"/>
    <property type="match status" value="1"/>
</dbReference>
<dbReference type="AlphaFoldDB" id="A0A6N6VN34"/>
<feature type="transmembrane region" description="Helical" evidence="4">
    <location>
        <begin position="395"/>
        <end position="415"/>
    </location>
</feature>
<keyword evidence="4" id="KW-1133">Transmembrane helix</keyword>
<feature type="domain" description="4Fe-4S ferredoxin-type" evidence="5">
    <location>
        <begin position="180"/>
        <end position="212"/>
    </location>
</feature>
<keyword evidence="4" id="KW-0812">Transmembrane</keyword>
<proteinExistence type="predicted"/>
<reference evidence="6 7" key="1">
    <citation type="submission" date="2019-09" db="EMBL/GenBank/DDBJ databases">
        <title>Parvibaculum sedimenti sp. nov., isolated from sediment.</title>
        <authorList>
            <person name="Wang Y."/>
        </authorList>
    </citation>
    <scope>NUCLEOTIDE SEQUENCE [LARGE SCALE GENOMIC DNA]</scope>
    <source>
        <strain evidence="6 7">HXT-9</strain>
    </source>
</reference>
<name>A0A6N6VN34_9HYPH</name>
<evidence type="ECO:0000313" key="7">
    <source>
        <dbReference type="Proteomes" id="UP000468901"/>
    </source>
</evidence>
<evidence type="ECO:0000313" key="6">
    <source>
        <dbReference type="EMBL" id="KAB7741168.1"/>
    </source>
</evidence>
<dbReference type="Pfam" id="PF12801">
    <property type="entry name" value="Fer4_5"/>
    <property type="match status" value="2"/>
</dbReference>
<evidence type="ECO:0000256" key="1">
    <source>
        <dbReference type="ARBA" id="ARBA00004236"/>
    </source>
</evidence>
<protein>
    <submittedName>
        <fullName evidence="6">4Fe-4S binding protein</fullName>
    </submittedName>
</protein>
<feature type="transmembrane region" description="Helical" evidence="4">
    <location>
        <begin position="356"/>
        <end position="383"/>
    </location>
</feature>
<feature type="transmembrane region" description="Helical" evidence="4">
    <location>
        <begin position="467"/>
        <end position="486"/>
    </location>
</feature>
<feature type="transmembrane region" description="Helical" evidence="4">
    <location>
        <begin position="51"/>
        <end position="73"/>
    </location>
</feature>
<keyword evidence="7" id="KW-1185">Reference proteome</keyword>
<dbReference type="InterPro" id="IPR017896">
    <property type="entry name" value="4Fe4S_Fe-S-bd"/>
</dbReference>
<accession>A0A6N6VN34</accession>
<dbReference type="SUPFAM" id="SSF54862">
    <property type="entry name" value="4Fe-4S ferredoxins"/>
    <property type="match status" value="1"/>
</dbReference>
<dbReference type="RefSeq" id="WP_152215141.1">
    <property type="nucleotide sequence ID" value="NZ_JBAQYD010000295.1"/>
</dbReference>
<keyword evidence="3 4" id="KW-0472">Membrane</keyword>
<keyword evidence="2" id="KW-1003">Cell membrane</keyword>
<organism evidence="6 7">
    <name type="scientific">Parvibaculum sedimenti</name>
    <dbReference type="NCBI Taxonomy" id="2608632"/>
    <lineage>
        <taxon>Bacteria</taxon>
        <taxon>Pseudomonadati</taxon>
        <taxon>Pseudomonadota</taxon>
        <taxon>Alphaproteobacteria</taxon>
        <taxon>Hyphomicrobiales</taxon>
        <taxon>Parvibaculaceae</taxon>
        <taxon>Parvibaculum</taxon>
    </lineage>
</organism>
<feature type="transmembrane region" description="Helical" evidence="4">
    <location>
        <begin position="435"/>
        <end position="455"/>
    </location>
</feature>